<protein>
    <recommendedName>
        <fullName evidence="5">Palmitoyltransferase</fullName>
        <ecNumber evidence="5">2.3.1.225</ecNumber>
    </recommendedName>
</protein>
<evidence type="ECO:0000256" key="1">
    <source>
        <dbReference type="ARBA" id="ARBA00004141"/>
    </source>
</evidence>
<keyword evidence="5" id="KW-0808">Transferase</keyword>
<dbReference type="EMBL" id="HBIH01025917">
    <property type="protein sequence ID" value="CAE0329776.1"/>
    <property type="molecule type" value="Transcribed_RNA"/>
</dbReference>
<evidence type="ECO:0000313" key="8">
    <source>
        <dbReference type="EMBL" id="CAE0329776.1"/>
    </source>
</evidence>
<organism evidence="8">
    <name type="scientific">Strombidium inclinatum</name>
    <dbReference type="NCBI Taxonomy" id="197538"/>
    <lineage>
        <taxon>Eukaryota</taxon>
        <taxon>Sar</taxon>
        <taxon>Alveolata</taxon>
        <taxon>Ciliophora</taxon>
        <taxon>Intramacronucleata</taxon>
        <taxon>Spirotrichea</taxon>
        <taxon>Oligotrichia</taxon>
        <taxon>Strombidiidae</taxon>
        <taxon>Strombidium</taxon>
    </lineage>
</organism>
<evidence type="ECO:0000259" key="6">
    <source>
        <dbReference type="Pfam" id="PF01529"/>
    </source>
</evidence>
<sequence>MCSICVSHKGYHIQHCPSCCACISGSNGHFSFLGVCLCDNNFKYFVQWMAWQSFQLLGLVLSFIFFQRDSVDDLQEDKTNRTVKFIELVIMSTVCLIICLACLALAYSQYRDLLFPLLSDEESSQLNAYKNWVPPSELRFSRNWYYDRREVANNRARLVFGWKISRILPI</sequence>
<keyword evidence="4 5" id="KW-0472">Membrane</keyword>
<comment type="similarity">
    <text evidence="5">Belongs to the DHHC palmitoyltransferase family.</text>
</comment>
<comment type="domain">
    <text evidence="5">The DHHC domain is required for palmitoyltransferase activity.</text>
</comment>
<keyword evidence="3 5" id="KW-1133">Transmembrane helix</keyword>
<keyword evidence="2 5" id="KW-0812">Transmembrane</keyword>
<reference evidence="8" key="1">
    <citation type="submission" date="2021-01" db="EMBL/GenBank/DDBJ databases">
        <authorList>
            <person name="Corre E."/>
            <person name="Pelletier E."/>
            <person name="Niang G."/>
            <person name="Scheremetjew M."/>
            <person name="Finn R."/>
            <person name="Kale V."/>
            <person name="Holt S."/>
            <person name="Cochrane G."/>
            <person name="Meng A."/>
            <person name="Brown T."/>
            <person name="Cohen L."/>
        </authorList>
    </citation>
    <scope>NUCLEOTIDE SEQUENCE</scope>
    <source>
        <strain evidence="8">S3</strain>
    </source>
</reference>
<gene>
    <name evidence="7" type="ORF">SINC0208_LOCUS10405</name>
    <name evidence="8" type="ORF">SINC0208_LOCUS10406</name>
</gene>
<dbReference type="GO" id="GO:0016020">
    <property type="term" value="C:membrane"/>
    <property type="evidence" value="ECO:0007669"/>
    <property type="project" value="UniProtKB-SubCell"/>
</dbReference>
<evidence type="ECO:0000256" key="5">
    <source>
        <dbReference type="RuleBase" id="RU079119"/>
    </source>
</evidence>
<comment type="catalytic activity">
    <reaction evidence="5">
        <text>L-cysteinyl-[protein] + hexadecanoyl-CoA = S-hexadecanoyl-L-cysteinyl-[protein] + CoA</text>
        <dbReference type="Rhea" id="RHEA:36683"/>
        <dbReference type="Rhea" id="RHEA-COMP:10131"/>
        <dbReference type="Rhea" id="RHEA-COMP:11032"/>
        <dbReference type="ChEBI" id="CHEBI:29950"/>
        <dbReference type="ChEBI" id="CHEBI:57287"/>
        <dbReference type="ChEBI" id="CHEBI:57379"/>
        <dbReference type="ChEBI" id="CHEBI:74151"/>
        <dbReference type="EC" id="2.3.1.225"/>
    </reaction>
</comment>
<dbReference type="AlphaFoldDB" id="A0A7S3IS54"/>
<proteinExistence type="inferred from homology"/>
<feature type="transmembrane region" description="Helical" evidence="5">
    <location>
        <begin position="49"/>
        <end position="67"/>
    </location>
</feature>
<evidence type="ECO:0000256" key="3">
    <source>
        <dbReference type="ARBA" id="ARBA00022989"/>
    </source>
</evidence>
<evidence type="ECO:0000256" key="4">
    <source>
        <dbReference type="ARBA" id="ARBA00023136"/>
    </source>
</evidence>
<accession>A0A7S3IS54</accession>
<evidence type="ECO:0000256" key="2">
    <source>
        <dbReference type="ARBA" id="ARBA00022692"/>
    </source>
</evidence>
<feature type="transmembrane region" description="Helical" evidence="5">
    <location>
        <begin position="88"/>
        <end position="110"/>
    </location>
</feature>
<dbReference type="PROSITE" id="PS50216">
    <property type="entry name" value="DHHC"/>
    <property type="match status" value="1"/>
</dbReference>
<name>A0A7S3IS54_9SPIT</name>
<comment type="subcellular location">
    <subcellularLocation>
        <location evidence="1">Membrane</location>
        <topology evidence="1">Multi-pass membrane protein</topology>
    </subcellularLocation>
</comment>
<dbReference type="GO" id="GO:0019706">
    <property type="term" value="F:protein-cysteine S-palmitoyltransferase activity"/>
    <property type="evidence" value="ECO:0007669"/>
    <property type="project" value="UniProtKB-EC"/>
</dbReference>
<dbReference type="EMBL" id="HBIH01025916">
    <property type="protein sequence ID" value="CAE0329775.1"/>
    <property type="molecule type" value="Transcribed_RNA"/>
</dbReference>
<keyword evidence="5" id="KW-0012">Acyltransferase</keyword>
<dbReference type="InterPro" id="IPR001594">
    <property type="entry name" value="Palmitoyltrfase_DHHC"/>
</dbReference>
<dbReference type="EC" id="2.3.1.225" evidence="5"/>
<evidence type="ECO:0000313" key="7">
    <source>
        <dbReference type="EMBL" id="CAE0329775.1"/>
    </source>
</evidence>
<dbReference type="Pfam" id="PF01529">
    <property type="entry name" value="DHHC"/>
    <property type="match status" value="1"/>
</dbReference>
<feature type="domain" description="Palmitoyltransferase DHHC" evidence="6">
    <location>
        <begin position="1"/>
        <end position="104"/>
    </location>
</feature>